<evidence type="ECO:0000313" key="4">
    <source>
        <dbReference type="EMBL" id="SMX41305.1"/>
    </source>
</evidence>
<dbReference type="EMBL" id="FXYG01000002">
    <property type="protein sequence ID" value="SMX41305.1"/>
    <property type="molecule type" value="Genomic_DNA"/>
</dbReference>
<dbReference type="NCBIfam" id="TIGR02098">
    <property type="entry name" value="MJ0042_CXXC"/>
    <property type="match status" value="1"/>
</dbReference>
<feature type="compositionally biased region" description="Basic and acidic residues" evidence="1">
    <location>
        <begin position="85"/>
        <end position="96"/>
    </location>
</feature>
<evidence type="ECO:0000256" key="2">
    <source>
        <dbReference type="SAM" id="Phobius"/>
    </source>
</evidence>
<evidence type="ECO:0000259" key="3">
    <source>
        <dbReference type="Pfam" id="PF13717"/>
    </source>
</evidence>
<protein>
    <recommendedName>
        <fullName evidence="3">Zinc finger/thioredoxin putative domain-containing protein</fullName>
    </recommendedName>
</protein>
<organism evidence="4 5">
    <name type="scientific">Ruegeria arenilitoris</name>
    <dbReference type="NCBI Taxonomy" id="1173585"/>
    <lineage>
        <taxon>Bacteria</taxon>
        <taxon>Pseudomonadati</taxon>
        <taxon>Pseudomonadota</taxon>
        <taxon>Alphaproteobacteria</taxon>
        <taxon>Rhodobacterales</taxon>
        <taxon>Roseobacteraceae</taxon>
        <taxon>Ruegeria</taxon>
    </lineage>
</organism>
<dbReference type="RefSeq" id="WP_093963768.1">
    <property type="nucleotide sequence ID" value="NZ_FXYG01000002.1"/>
</dbReference>
<dbReference type="Proteomes" id="UP000202485">
    <property type="component" value="Unassembled WGS sequence"/>
</dbReference>
<evidence type="ECO:0000256" key="1">
    <source>
        <dbReference type="SAM" id="MobiDB-lite"/>
    </source>
</evidence>
<feature type="transmembrane region" description="Helical" evidence="2">
    <location>
        <begin position="198"/>
        <end position="217"/>
    </location>
</feature>
<evidence type="ECO:0000313" key="5">
    <source>
        <dbReference type="Proteomes" id="UP000202485"/>
    </source>
</evidence>
<feature type="compositionally biased region" description="Low complexity" evidence="1">
    <location>
        <begin position="55"/>
        <end position="75"/>
    </location>
</feature>
<sequence>MRLTCPNCNAQYEVPDEVIPQEGRDVQCSSCEQTWFQPKHPEAEPVAAETDDGPAESAPSDASEPPAAEAAAPEPEQAEDEEVEAERSDPEPEGEARPAPPTGNVDPAVATILREEAAREAELRAKEGSGLESQPDLGLDQQPEPAPKPKPPAATETAAGTGQNEALPDVDSINSTLRSDDAPAEAEPAEAPPRKSGGFLRGFALILIIGVILFLIYGNARQISEAVPQAEPVLQSYVSMVDQARVWLESQAGSATE</sequence>
<keyword evidence="2" id="KW-0472">Membrane</keyword>
<dbReference type="OrthoDB" id="7159357at2"/>
<accession>A0A238KEK9</accession>
<gene>
    <name evidence="4" type="ORF">RUA8715_01986</name>
</gene>
<dbReference type="AlphaFoldDB" id="A0A238KEK9"/>
<name>A0A238KEK9_9RHOB</name>
<feature type="compositionally biased region" description="Basic and acidic residues" evidence="1">
    <location>
        <begin position="113"/>
        <end position="129"/>
    </location>
</feature>
<keyword evidence="2" id="KW-1133">Transmembrane helix</keyword>
<keyword evidence="5" id="KW-1185">Reference proteome</keyword>
<dbReference type="InterPro" id="IPR011723">
    <property type="entry name" value="Znf/thioredoxin_put"/>
</dbReference>
<dbReference type="Pfam" id="PF13717">
    <property type="entry name" value="Zn_ribbon_4"/>
    <property type="match status" value="1"/>
</dbReference>
<feature type="domain" description="Zinc finger/thioredoxin putative" evidence="3">
    <location>
        <begin position="1"/>
        <end position="36"/>
    </location>
</feature>
<feature type="region of interest" description="Disordered" evidence="1">
    <location>
        <begin position="37"/>
        <end position="195"/>
    </location>
</feature>
<keyword evidence="2" id="KW-0812">Transmembrane</keyword>
<reference evidence="5" key="1">
    <citation type="submission" date="2017-05" db="EMBL/GenBank/DDBJ databases">
        <authorList>
            <person name="Rodrigo-Torres L."/>
            <person name="Arahal R. D."/>
            <person name="Lucena T."/>
        </authorList>
    </citation>
    <scope>NUCLEOTIDE SEQUENCE [LARGE SCALE GENOMIC DNA]</scope>
    <source>
        <strain evidence="5">CECT 8715</strain>
    </source>
</reference>
<proteinExistence type="predicted"/>